<evidence type="ECO:0000313" key="3">
    <source>
        <dbReference type="Proteomes" id="UP000724149"/>
    </source>
</evidence>
<gene>
    <name evidence="2" type="ORF">H9X81_03305</name>
</gene>
<organism evidence="2 3">
    <name type="scientific">Hydrogenoanaerobacterium saccharovorans</name>
    <dbReference type="NCBI Taxonomy" id="474960"/>
    <lineage>
        <taxon>Bacteria</taxon>
        <taxon>Bacillati</taxon>
        <taxon>Bacillota</taxon>
        <taxon>Clostridia</taxon>
        <taxon>Eubacteriales</taxon>
        <taxon>Oscillospiraceae</taxon>
        <taxon>Hydrogenoanaerobacterium</taxon>
    </lineage>
</organism>
<dbReference type="PANTHER" id="PTHR36007">
    <property type="entry name" value="TRANSPORT PROTEIN-RELATED"/>
    <property type="match status" value="1"/>
</dbReference>
<dbReference type="Proteomes" id="UP000724149">
    <property type="component" value="Unassembled WGS sequence"/>
</dbReference>
<protein>
    <submittedName>
        <fullName evidence="2">Small multi-drug export protein</fullName>
    </submittedName>
</protein>
<keyword evidence="1" id="KW-0472">Membrane</keyword>
<dbReference type="Pfam" id="PF06695">
    <property type="entry name" value="Sm_multidrug_ex"/>
    <property type="match status" value="1"/>
</dbReference>
<evidence type="ECO:0000256" key="1">
    <source>
        <dbReference type="SAM" id="Phobius"/>
    </source>
</evidence>
<dbReference type="InterPro" id="IPR009577">
    <property type="entry name" value="Sm_multidrug_ex"/>
</dbReference>
<feature type="transmembrane region" description="Helical" evidence="1">
    <location>
        <begin position="37"/>
        <end position="55"/>
    </location>
</feature>
<proteinExistence type="predicted"/>
<accession>A0ABS2GJS2</accession>
<feature type="transmembrane region" description="Helical" evidence="1">
    <location>
        <begin position="128"/>
        <end position="153"/>
    </location>
</feature>
<reference evidence="2 3" key="1">
    <citation type="journal article" date="2021" name="Sci. Rep.">
        <title>The distribution of antibiotic resistance genes in chicken gut microbiota commensals.</title>
        <authorList>
            <person name="Juricova H."/>
            <person name="Matiasovicova J."/>
            <person name="Kubasova T."/>
            <person name="Cejkova D."/>
            <person name="Rychlik I."/>
        </authorList>
    </citation>
    <scope>NUCLEOTIDE SEQUENCE [LARGE SCALE GENOMIC DNA]</scope>
    <source>
        <strain evidence="2 3">An564</strain>
    </source>
</reference>
<dbReference type="PANTHER" id="PTHR36007:SF2">
    <property type="entry name" value="TRANSPORT PROTEIN-RELATED"/>
    <property type="match status" value="1"/>
</dbReference>
<keyword evidence="1" id="KW-1133">Transmembrane helix</keyword>
<name>A0ABS2GJS2_9FIRM</name>
<dbReference type="RefSeq" id="WP_204719788.1">
    <property type="nucleotide sequence ID" value="NZ_JACSNR010000002.1"/>
</dbReference>
<comment type="caution">
    <text evidence="2">The sequence shown here is derived from an EMBL/GenBank/DDBJ whole genome shotgun (WGS) entry which is preliminary data.</text>
</comment>
<evidence type="ECO:0000313" key="2">
    <source>
        <dbReference type="EMBL" id="MBM6922720.1"/>
    </source>
</evidence>
<dbReference type="EMBL" id="JACSNR010000002">
    <property type="protein sequence ID" value="MBM6922720.1"/>
    <property type="molecule type" value="Genomic_DNA"/>
</dbReference>
<sequence>MLTKKLFLFFLSMVPVIELRGAIPLGMAWGIPMWQTYLISVIGNILPVPILVVFARRVLFWCATWPKVGHFFQKIIDIGNRKIGKLGSYELLGLYIFVAIPLPGTGAWTGCLIATLLQMKLRPAFCAISLGVVTSGIIMWLASSGVFGFLSLFA</sequence>
<feature type="transmembrane region" description="Helical" evidence="1">
    <location>
        <begin position="91"/>
        <end position="116"/>
    </location>
</feature>
<keyword evidence="3" id="KW-1185">Reference proteome</keyword>
<keyword evidence="1" id="KW-0812">Transmembrane</keyword>